<feature type="transmembrane region" description="Helical" evidence="10">
    <location>
        <begin position="1350"/>
        <end position="1370"/>
    </location>
</feature>
<dbReference type="Gene3D" id="3.40.50.300">
    <property type="entry name" value="P-loop containing nucleotide triphosphate hydrolases"/>
    <property type="match status" value="2"/>
</dbReference>
<dbReference type="GO" id="GO:0140359">
    <property type="term" value="F:ABC-type transporter activity"/>
    <property type="evidence" value="ECO:0007669"/>
    <property type="project" value="InterPro"/>
</dbReference>
<organism evidence="12 13">
    <name type="scientific">Puccinia sorghi</name>
    <dbReference type="NCBI Taxonomy" id="27349"/>
    <lineage>
        <taxon>Eukaryota</taxon>
        <taxon>Fungi</taxon>
        <taxon>Dikarya</taxon>
        <taxon>Basidiomycota</taxon>
        <taxon>Pucciniomycotina</taxon>
        <taxon>Pucciniomycetes</taxon>
        <taxon>Pucciniales</taxon>
        <taxon>Pucciniaceae</taxon>
        <taxon>Puccinia</taxon>
    </lineage>
</organism>
<comment type="caution">
    <text evidence="12">The sequence shown here is derived from an EMBL/GenBank/DDBJ whole genome shotgun (WGS) entry which is preliminary data.</text>
</comment>
<dbReference type="OrthoDB" id="245989at2759"/>
<evidence type="ECO:0000256" key="4">
    <source>
        <dbReference type="ARBA" id="ARBA00022692"/>
    </source>
</evidence>
<feature type="domain" description="ABC transporter" evidence="11">
    <location>
        <begin position="178"/>
        <end position="440"/>
    </location>
</feature>
<dbReference type="Proteomes" id="UP000037035">
    <property type="component" value="Unassembled WGS sequence"/>
</dbReference>
<dbReference type="Pfam" id="PF01061">
    <property type="entry name" value="ABC2_membrane"/>
    <property type="match status" value="2"/>
</dbReference>
<feature type="transmembrane region" description="Helical" evidence="10">
    <location>
        <begin position="636"/>
        <end position="656"/>
    </location>
</feature>
<feature type="domain" description="ABC transporter" evidence="11">
    <location>
        <begin position="890"/>
        <end position="1132"/>
    </location>
</feature>
<dbReference type="InterPro" id="IPR017871">
    <property type="entry name" value="ABC_transporter-like_CS"/>
</dbReference>
<keyword evidence="8 10" id="KW-0472">Membrane</keyword>
<feature type="transmembrane region" description="Helical" evidence="10">
    <location>
        <begin position="817"/>
        <end position="840"/>
    </location>
</feature>
<dbReference type="GO" id="GO:0005524">
    <property type="term" value="F:ATP binding"/>
    <property type="evidence" value="ECO:0007669"/>
    <property type="project" value="UniProtKB-KW"/>
</dbReference>
<evidence type="ECO:0000313" key="13">
    <source>
        <dbReference type="Proteomes" id="UP000037035"/>
    </source>
</evidence>
<evidence type="ECO:0000256" key="2">
    <source>
        <dbReference type="ARBA" id="ARBA00006012"/>
    </source>
</evidence>
<dbReference type="Pfam" id="PF00005">
    <property type="entry name" value="ABC_tran"/>
    <property type="match status" value="2"/>
</dbReference>
<protein>
    <recommendedName>
        <fullName evidence="11">ABC transporter domain-containing protein</fullName>
    </recommendedName>
</protein>
<evidence type="ECO:0000256" key="7">
    <source>
        <dbReference type="ARBA" id="ARBA00022989"/>
    </source>
</evidence>
<evidence type="ECO:0000256" key="9">
    <source>
        <dbReference type="SAM" id="MobiDB-lite"/>
    </source>
</evidence>
<evidence type="ECO:0000256" key="3">
    <source>
        <dbReference type="ARBA" id="ARBA00022448"/>
    </source>
</evidence>
<proteinExistence type="inferred from homology"/>
<dbReference type="EMBL" id="LAVV01000799">
    <property type="protein sequence ID" value="KNZ64060.1"/>
    <property type="molecule type" value="Genomic_DNA"/>
</dbReference>
<dbReference type="GO" id="GO:0016887">
    <property type="term" value="F:ATP hydrolysis activity"/>
    <property type="evidence" value="ECO:0007669"/>
    <property type="project" value="InterPro"/>
</dbReference>
<keyword evidence="3" id="KW-0813">Transport</keyword>
<keyword evidence="13" id="KW-1185">Reference proteome</keyword>
<feature type="compositionally biased region" description="Polar residues" evidence="9">
    <location>
        <begin position="1"/>
        <end position="10"/>
    </location>
</feature>
<feature type="region of interest" description="Disordered" evidence="9">
    <location>
        <begin position="1"/>
        <end position="60"/>
    </location>
</feature>
<gene>
    <name evidence="12" type="ORF">VP01_1071g2</name>
</gene>
<dbReference type="CDD" id="cd03232">
    <property type="entry name" value="ABCG_PDR_domain2"/>
    <property type="match status" value="1"/>
</dbReference>
<evidence type="ECO:0000256" key="8">
    <source>
        <dbReference type="ARBA" id="ARBA00023136"/>
    </source>
</evidence>
<evidence type="ECO:0000256" key="1">
    <source>
        <dbReference type="ARBA" id="ARBA00004141"/>
    </source>
</evidence>
<keyword evidence="4 10" id="KW-0812">Transmembrane</keyword>
<dbReference type="InterPro" id="IPR043926">
    <property type="entry name" value="ABCG_dom"/>
</dbReference>
<comment type="subcellular location">
    <subcellularLocation>
        <location evidence="1">Membrane</location>
        <topology evidence="1">Multi-pass membrane protein</topology>
    </subcellularLocation>
</comment>
<keyword evidence="5" id="KW-0547">Nucleotide-binding</keyword>
<dbReference type="InterPro" id="IPR003439">
    <property type="entry name" value="ABC_transporter-like_ATP-bd"/>
</dbReference>
<feature type="transmembrane region" description="Helical" evidence="10">
    <location>
        <begin position="554"/>
        <end position="574"/>
    </location>
</feature>
<dbReference type="InterPro" id="IPR034003">
    <property type="entry name" value="ABCG_PDR_2"/>
</dbReference>
<keyword evidence="7 10" id="KW-1133">Transmembrane helix</keyword>
<dbReference type="Pfam" id="PF19055">
    <property type="entry name" value="ABC2_membrane_7"/>
    <property type="match status" value="1"/>
</dbReference>
<dbReference type="Pfam" id="PF06422">
    <property type="entry name" value="PDR_CDR"/>
    <property type="match status" value="1"/>
</dbReference>
<feature type="compositionally biased region" description="Basic and acidic residues" evidence="9">
    <location>
        <begin position="33"/>
        <end position="44"/>
    </location>
</feature>
<feature type="transmembrane region" description="Helical" evidence="10">
    <location>
        <begin position="1502"/>
        <end position="1523"/>
    </location>
</feature>
<evidence type="ECO:0000259" key="11">
    <source>
        <dbReference type="PROSITE" id="PS50893"/>
    </source>
</evidence>
<dbReference type="InterPro" id="IPR003593">
    <property type="entry name" value="AAA+_ATPase"/>
</dbReference>
<dbReference type="PROSITE" id="PS00211">
    <property type="entry name" value="ABC_TRANSPORTER_1"/>
    <property type="match status" value="1"/>
</dbReference>
<dbReference type="InterPro" id="IPR027417">
    <property type="entry name" value="P-loop_NTPase"/>
</dbReference>
<dbReference type="STRING" id="27349.A0A0L6VV27"/>
<dbReference type="FunFam" id="3.40.50.300:FF:000054">
    <property type="entry name" value="ABC multidrug transporter atrF"/>
    <property type="match status" value="1"/>
</dbReference>
<feature type="transmembrane region" description="Helical" evidence="10">
    <location>
        <begin position="1376"/>
        <end position="1398"/>
    </location>
</feature>
<comment type="similarity">
    <text evidence="2">Belongs to the ABC transporter superfamily. ABCG family. PDR (TC 3.A.1.205) subfamily.</text>
</comment>
<dbReference type="VEuPathDB" id="FungiDB:VP01_1071g2"/>
<feature type="transmembrane region" description="Helical" evidence="10">
    <location>
        <begin position="706"/>
        <end position="726"/>
    </location>
</feature>
<feature type="compositionally biased region" description="Low complexity" evidence="9">
    <location>
        <begin position="18"/>
        <end position="30"/>
    </location>
</feature>
<dbReference type="SUPFAM" id="SSF52540">
    <property type="entry name" value="P-loop containing nucleoside triphosphate hydrolases"/>
    <property type="match status" value="2"/>
</dbReference>
<evidence type="ECO:0000256" key="6">
    <source>
        <dbReference type="ARBA" id="ARBA00022840"/>
    </source>
</evidence>
<feature type="transmembrane region" description="Helical" evidence="10">
    <location>
        <begin position="1243"/>
        <end position="1267"/>
    </location>
</feature>
<feature type="transmembrane region" description="Helical" evidence="10">
    <location>
        <begin position="668"/>
        <end position="686"/>
    </location>
</feature>
<name>A0A0L6VV27_9BASI</name>
<accession>A0A0L6VV27</accession>
<dbReference type="PANTHER" id="PTHR19241">
    <property type="entry name" value="ATP-BINDING CASSETTE TRANSPORTER"/>
    <property type="match status" value="1"/>
</dbReference>
<feature type="transmembrane region" description="Helical" evidence="10">
    <location>
        <begin position="1274"/>
        <end position="1299"/>
    </location>
</feature>
<reference evidence="12 13" key="1">
    <citation type="submission" date="2015-08" db="EMBL/GenBank/DDBJ databases">
        <title>Next Generation Sequencing and Analysis of the Genome of Puccinia sorghi L Schw, the Causal Agent of Maize Common Rust.</title>
        <authorList>
            <person name="Rochi L."/>
            <person name="Burguener G."/>
            <person name="Darino M."/>
            <person name="Turjanski A."/>
            <person name="Kreff E."/>
            <person name="Dieguez M.J."/>
            <person name="Sacco F."/>
        </authorList>
    </citation>
    <scope>NUCLEOTIDE SEQUENCE [LARGE SCALE GENOMIC DNA]</scope>
    <source>
        <strain evidence="12 13">RO10H11247</strain>
    </source>
</reference>
<dbReference type="CDD" id="cd03233">
    <property type="entry name" value="ABCG_PDR_domain1"/>
    <property type="match status" value="1"/>
</dbReference>
<dbReference type="SMART" id="SM00382">
    <property type="entry name" value="AAA"/>
    <property type="match status" value="2"/>
</dbReference>
<dbReference type="InterPro" id="IPR010929">
    <property type="entry name" value="PDR_CDR_ABC"/>
</dbReference>
<evidence type="ECO:0000256" key="10">
    <source>
        <dbReference type="SAM" id="Phobius"/>
    </source>
</evidence>
<dbReference type="InterPro" id="IPR013525">
    <property type="entry name" value="ABC2_TM"/>
</dbReference>
<dbReference type="PROSITE" id="PS50893">
    <property type="entry name" value="ABC_TRANSPORTER_2"/>
    <property type="match status" value="2"/>
</dbReference>
<evidence type="ECO:0000313" key="12">
    <source>
        <dbReference type="EMBL" id="KNZ64060.1"/>
    </source>
</evidence>
<evidence type="ECO:0000256" key="5">
    <source>
        <dbReference type="ARBA" id="ARBA00022741"/>
    </source>
</evidence>
<feature type="transmembrane region" description="Helical" evidence="10">
    <location>
        <begin position="581"/>
        <end position="600"/>
    </location>
</feature>
<feature type="transmembrane region" description="Helical" evidence="10">
    <location>
        <begin position="1319"/>
        <end position="1338"/>
    </location>
</feature>
<keyword evidence="6" id="KW-0067">ATP-binding</keyword>
<dbReference type="InterPro" id="IPR034001">
    <property type="entry name" value="ABCG_PDR_1"/>
</dbReference>
<dbReference type="GO" id="GO:0016020">
    <property type="term" value="C:membrane"/>
    <property type="evidence" value="ECO:0007669"/>
    <property type="project" value="UniProtKB-SubCell"/>
</dbReference>
<sequence>MTTSTHSNIHSIPAAVDSSNRTQSNSSQQTKLPLHDENQKKHSQETSPEIDFEEPTNGEVDVAEAERTFAELRRQLTQASSLHLAQEGKLDGEKQDADATFDLLAYLVSRTHLRKGFFILFAPLLNPRHLTPWPDKQRGTAQSKDENGFRPKQLGVVFENLSVIGDGGLKLPIITFPVALRNLLMAPIMPFIRHKFLPPPKSILHPMSGCLKSGQMCLVLGRPNSGCSTFLKVIANQRVGFKSVEGSVTYGGIPADIMMKRYKGEVVYNPEVSGDDIHHPNLTVYQTLKFALRTKTPGKLLPSVTRSQFVDQVLDVLLKMLGISHTKNTLVGDAHVRGVSGGERKRVSIAEMMATRACVLSWDNSTRGLDASTALSYAKSLRIMANIFQTTMFVTLYQAGEGIYDLFDKVLLLNEGRCVYFGPTKEARNYMISLGYKNLPRQTTADYLTGCTDENERQFDNDIDVSQVPKTPEEMEQAYLNSTSYQLLEQERMEYSKFLAQEQRFQHDFMKAVKDDQGKGVNPKSPYTVSLFAQLKALIIRRVQLTWQDKQSLYFDYATVICMGIVIGTVFLDLPTTTSGIFTRGGTIFLGLLMNVFLAFSELPKQMIGRPIMWRQTSFCFYRPGALALADALADVPFSFVQVFIFSMIVSSLWPSPTTRITYLMAHLVRDAGAFFTYAIIVYMIYYCMSTSYRLLGAISFDFDTASRLASAITLLMATYSGYMIAKRDMQDWLRWIYYINPANYAFAALMANEFGRVDFTCAGASIVPRGDGYPTDVGSNQVCTVLGARPGSQIVRGMDYIDVAFGFKYGDIWRNFGIVCAFSVLFMILLFAAVELLALGSGQPSVNVFAKENAERKALNEKLQAEKADSRSGKKSLNISASSGKRLPFTWEGLSYDVQVPGGQRRLLNDIYGYVKPGTLTALMGSSGAGKTTLLDVLANRKTTGVISGEIRIGGRKPGAAFQRGTGYCEQQDVHDWTATIREAMRFSAYLRQPYSVPVEEKNAYVEEVIQLLELEDLADAMIGFPGFGLGVEARKRLTIGVELAARPELLLFLDEPTSGLDGQSAYNIVRFLRKLAGAGQAILCTIHQPNALLFENFDRLLLLKKGGRCVYFGDIGKDSNVICSYFARNGAVCPDDANPAEFMLEAIGSGNSPPMGGSKDWADRWLESPEHEENKRQIVRFKEEALKENPDDDHSPKELTCENYVFLHLDDATPFIYQLQMVINRTNLSFFRNANYEVTRLFNHVAVALITGLTYLNLAASVIGLQYRVFSIFSLVVLTPLVMAQVEPVFIFARQIYLREASAKMYSPVAFGISQTIAEMPYSVACSVVFFLIWYFPTLQSDSDRAGFAFLMVLAMELFAVTGGQAVAAVSPSLFVAAKANSPLVVIFCLFCGVNVPKPDLPKFWRTWMYELNPVTRVISGLLANEMHGLQVTCAPEEYNTFQPPSGQTCGQWAAAFIQRSGGYLLDPNATSGCQYCPYRVGDEYMARLELKFGNRYRDLGIFLAFIFSNMVIIALGSQYLTHLYAKR</sequence>